<keyword evidence="7" id="KW-0175">Coiled coil</keyword>
<dbReference type="Pfam" id="PF00472">
    <property type="entry name" value="RF-1"/>
    <property type="match status" value="1"/>
</dbReference>
<evidence type="ECO:0000313" key="9">
    <source>
        <dbReference type="EMBL" id="RKQ85475.1"/>
    </source>
</evidence>
<feature type="modified residue" description="N5-methylglutamine" evidence="6">
    <location>
        <position position="258"/>
    </location>
</feature>
<evidence type="ECO:0000259" key="8">
    <source>
        <dbReference type="PROSITE" id="PS00745"/>
    </source>
</evidence>
<dbReference type="GO" id="GO:0016149">
    <property type="term" value="F:translation release factor activity, codon specific"/>
    <property type="evidence" value="ECO:0007669"/>
    <property type="project" value="UniProtKB-UniRule"/>
</dbReference>
<dbReference type="InterPro" id="IPR005139">
    <property type="entry name" value="PCRF"/>
</dbReference>
<gene>
    <name evidence="6" type="primary">prfB</name>
    <name evidence="9" type="ORF">C7438_0869</name>
</gene>
<evidence type="ECO:0000256" key="7">
    <source>
        <dbReference type="SAM" id="Coils"/>
    </source>
</evidence>
<dbReference type="EMBL" id="RBIJ01000002">
    <property type="protein sequence ID" value="RKQ85475.1"/>
    <property type="molecule type" value="Genomic_DNA"/>
</dbReference>
<dbReference type="Proteomes" id="UP000267019">
    <property type="component" value="Unassembled WGS sequence"/>
</dbReference>
<dbReference type="InterPro" id="IPR004374">
    <property type="entry name" value="PrfB"/>
</dbReference>
<name>A0A660L2R2_9BACL</name>
<evidence type="ECO:0000256" key="4">
    <source>
        <dbReference type="ARBA" id="ARBA00022481"/>
    </source>
</evidence>
<comment type="caution">
    <text evidence="9">The sequence shown here is derived from an EMBL/GenBank/DDBJ whole genome shotgun (WGS) entry which is preliminary data.</text>
</comment>
<feature type="coiled-coil region" evidence="7">
    <location>
        <begin position="59"/>
        <end position="122"/>
    </location>
</feature>
<dbReference type="PROSITE" id="PS00745">
    <property type="entry name" value="RF_PROK_I"/>
    <property type="match status" value="1"/>
</dbReference>
<comment type="similarity">
    <text evidence="2 6">Belongs to the prokaryotic/mitochondrial release factor family.</text>
</comment>
<keyword evidence="5 6" id="KW-0648">Protein biosynthesis</keyword>
<dbReference type="GO" id="GO:0005737">
    <property type="term" value="C:cytoplasm"/>
    <property type="evidence" value="ECO:0007669"/>
    <property type="project" value="UniProtKB-SubCell"/>
</dbReference>
<dbReference type="RefSeq" id="WP_147401990.1">
    <property type="nucleotide sequence ID" value="NZ_RBIJ01000002.1"/>
</dbReference>
<evidence type="ECO:0000256" key="3">
    <source>
        <dbReference type="ARBA" id="ARBA00019192"/>
    </source>
</evidence>
<reference evidence="9 10" key="1">
    <citation type="submission" date="2018-10" db="EMBL/GenBank/DDBJ databases">
        <title>Genomic Encyclopedia of Type Strains, Phase IV (KMG-IV): sequencing the most valuable type-strain genomes for metagenomic binning, comparative biology and taxonomic classification.</title>
        <authorList>
            <person name="Goeker M."/>
        </authorList>
    </citation>
    <scope>NUCLEOTIDE SEQUENCE [LARGE SCALE GENOMIC DNA]</scope>
    <source>
        <strain evidence="9 10">DSM 22653</strain>
    </source>
</reference>
<dbReference type="InterPro" id="IPR045853">
    <property type="entry name" value="Pep_chain_release_fac_I_sf"/>
</dbReference>
<dbReference type="PANTHER" id="PTHR43116:SF3">
    <property type="entry name" value="CLASS I PEPTIDE CHAIN RELEASE FACTOR"/>
    <property type="match status" value="1"/>
</dbReference>
<dbReference type="Pfam" id="PF03462">
    <property type="entry name" value="PCRF"/>
    <property type="match status" value="1"/>
</dbReference>
<comment type="subcellular location">
    <subcellularLocation>
        <location evidence="6">Cytoplasm</location>
    </subcellularLocation>
</comment>
<organism evidence="9 10">
    <name type="scientific">Brockia lithotrophica</name>
    <dbReference type="NCBI Taxonomy" id="933949"/>
    <lineage>
        <taxon>Bacteria</taxon>
        <taxon>Bacillati</taxon>
        <taxon>Bacillota</taxon>
        <taxon>Bacilli</taxon>
        <taxon>Bacillales</taxon>
        <taxon>Bacillales Family X. Incertae Sedis</taxon>
        <taxon>Brockia</taxon>
    </lineage>
</organism>
<dbReference type="InterPro" id="IPR000352">
    <property type="entry name" value="Pep_chain_release_fac_I"/>
</dbReference>
<comment type="function">
    <text evidence="1 6">Peptide chain release factor 2 directs the termination of translation in response to the peptide chain termination codons UGA and UAA.</text>
</comment>
<dbReference type="NCBIfam" id="TIGR00020">
    <property type="entry name" value="prfB"/>
    <property type="match status" value="1"/>
</dbReference>
<feature type="coiled-coil region" evidence="7">
    <location>
        <begin position="287"/>
        <end position="319"/>
    </location>
</feature>
<evidence type="ECO:0000256" key="5">
    <source>
        <dbReference type="ARBA" id="ARBA00022917"/>
    </source>
</evidence>
<sequence>MCWRVKDVDLFTARQILESAAERIEAIRRSLDHTGKRKLLAELEAEASRPDLWEDPARAQRLLSELGDLRETLETVDELGRKLEDAETLLELLREEEDPELAAEFERTVRSLEEALERFELRLLLSGPYDARNAIVEIHPGAGGTEAQDWAEMLYRMYTRWAEDHGYGVEVLDLLPGDEAGIKSVTFLVKGRYAYGRLRSERGVHRLVRISPFDASGRRHTSFASVNVLPEIEEDVEVHIRPEDLRIETFRASGAGGQYVNMTDSAVRITHIPTGIVVSVQTERSQIQNRERAMKILRARLYELELQKREEELRRLQGEQKEIAWGSQIRSYVFQPYRLVKDHRTGVESTDVEAVMDGAIDAFIDAYLRQEALGGQPASASGGTPEGGEA</sequence>
<accession>A0A660L2R2</accession>
<dbReference type="PANTHER" id="PTHR43116">
    <property type="entry name" value="PEPTIDE CHAIN RELEASE FACTOR 2"/>
    <property type="match status" value="1"/>
</dbReference>
<dbReference type="SMART" id="SM00937">
    <property type="entry name" value="PCRF"/>
    <property type="match status" value="1"/>
</dbReference>
<keyword evidence="4 6" id="KW-0488">Methylation</keyword>
<dbReference type="HAMAP" id="MF_00094">
    <property type="entry name" value="Rel_fac_2"/>
    <property type="match status" value="1"/>
</dbReference>
<evidence type="ECO:0000313" key="10">
    <source>
        <dbReference type="Proteomes" id="UP000267019"/>
    </source>
</evidence>
<dbReference type="SUPFAM" id="SSF75620">
    <property type="entry name" value="Release factor"/>
    <property type="match status" value="1"/>
</dbReference>
<proteinExistence type="inferred from homology"/>
<dbReference type="Gene3D" id="1.20.58.410">
    <property type="entry name" value="Release factor"/>
    <property type="match status" value="1"/>
</dbReference>
<protein>
    <recommendedName>
        <fullName evidence="3 6">Peptide chain release factor 2</fullName>
        <shortName evidence="6">RF-2</shortName>
    </recommendedName>
</protein>
<dbReference type="OrthoDB" id="9806673at2"/>
<keyword evidence="6" id="KW-0963">Cytoplasm</keyword>
<dbReference type="FunFam" id="3.30.160.20:FF:000010">
    <property type="entry name" value="Peptide chain release factor 2"/>
    <property type="match status" value="1"/>
</dbReference>
<evidence type="ECO:0000256" key="6">
    <source>
        <dbReference type="HAMAP-Rule" id="MF_00094"/>
    </source>
</evidence>
<evidence type="ECO:0000256" key="2">
    <source>
        <dbReference type="ARBA" id="ARBA00010835"/>
    </source>
</evidence>
<comment type="PTM">
    <text evidence="6">Methylated by PrmC. Methylation increases the termination efficiency of RF2.</text>
</comment>
<feature type="domain" description="Prokaryotic-type class I peptide chain release factors" evidence="8">
    <location>
        <begin position="251"/>
        <end position="267"/>
    </location>
</feature>
<dbReference type="Gene3D" id="3.30.70.1660">
    <property type="match status" value="1"/>
</dbReference>
<evidence type="ECO:0000256" key="1">
    <source>
        <dbReference type="ARBA" id="ARBA00002613"/>
    </source>
</evidence>
<keyword evidence="10" id="KW-1185">Reference proteome</keyword>
<dbReference type="Gene3D" id="3.30.160.20">
    <property type="match status" value="1"/>
</dbReference>
<dbReference type="AlphaFoldDB" id="A0A660L2R2"/>